<protein>
    <submittedName>
        <fullName evidence="1">Uncharacterized protein</fullName>
    </submittedName>
</protein>
<proteinExistence type="predicted"/>
<gene>
    <name evidence="1" type="ORF">DRF59_12615</name>
</gene>
<name>A0A3D9CKQ5_9FLAO</name>
<sequence length="171" mass="20382">MKIIKRFVNLINIFFLCIIFLSICGCKKQEIKEIEKKETLGLRGPINSNQSQVLQSNKWKLRRYKITNQDSRSIIYEKDIDDKIVSFNEKTILINNKNSGKINYNANEFVIDNIDTLTNKFYLIHLRNGQLILKNDVYYYKEKKKIKHLKIELNLSTDTIKTNTDYYKIEY</sequence>
<dbReference type="PROSITE" id="PS51257">
    <property type="entry name" value="PROKAR_LIPOPROTEIN"/>
    <property type="match status" value="1"/>
</dbReference>
<evidence type="ECO:0000313" key="1">
    <source>
        <dbReference type="EMBL" id="REC66308.1"/>
    </source>
</evidence>
<accession>A0A3D9CKQ5</accession>
<reference evidence="1 2" key="1">
    <citation type="journal article" date="2007" name="Int. J. Syst. Evol. Microbiol.">
        <title>Chryseobacterium flavum sp. nov., isolated from polluted soil.</title>
        <authorList>
            <person name="Zhou Y."/>
            <person name="Dong J."/>
            <person name="Wang X."/>
            <person name="Huang X."/>
            <person name="Zhang K.Y."/>
            <person name="Zhang Y.Q."/>
            <person name="Guo Y.F."/>
            <person name="Lai R."/>
            <person name="Li W.J."/>
        </authorList>
    </citation>
    <scope>NUCLEOTIDE SEQUENCE [LARGE SCALE GENOMIC DNA]</scope>
    <source>
        <strain evidence="1 2">KCTC 12877</strain>
    </source>
</reference>
<dbReference type="Proteomes" id="UP000256769">
    <property type="component" value="Unassembled WGS sequence"/>
</dbReference>
<organism evidence="1 2">
    <name type="scientific">Chryseobacterium flavum</name>
    <dbReference type="NCBI Taxonomy" id="415851"/>
    <lineage>
        <taxon>Bacteria</taxon>
        <taxon>Pseudomonadati</taxon>
        <taxon>Bacteroidota</taxon>
        <taxon>Flavobacteriia</taxon>
        <taxon>Flavobacteriales</taxon>
        <taxon>Weeksellaceae</taxon>
        <taxon>Chryseobacterium group</taxon>
        <taxon>Chryseobacterium</taxon>
    </lineage>
</organism>
<dbReference type="OrthoDB" id="9895965at2"/>
<keyword evidence="2" id="KW-1185">Reference proteome</keyword>
<dbReference type="AlphaFoldDB" id="A0A3D9CKQ5"/>
<evidence type="ECO:0000313" key="2">
    <source>
        <dbReference type="Proteomes" id="UP000256769"/>
    </source>
</evidence>
<dbReference type="RefSeq" id="WP_115960483.1">
    <property type="nucleotide sequence ID" value="NZ_CBCRVL010000025.1"/>
</dbReference>
<comment type="caution">
    <text evidence="1">The sequence shown here is derived from an EMBL/GenBank/DDBJ whole genome shotgun (WGS) entry which is preliminary data.</text>
</comment>
<dbReference type="EMBL" id="QNUE01000009">
    <property type="protein sequence ID" value="REC66308.1"/>
    <property type="molecule type" value="Genomic_DNA"/>
</dbReference>